<gene>
    <name evidence="1" type="ORF">CFP75_24375</name>
</gene>
<name>A0A229RL26_AMYAL</name>
<reference evidence="1 2" key="1">
    <citation type="submission" date="2017-07" db="EMBL/GenBank/DDBJ databases">
        <title>Amycolatopsis alba DSM 44262 Genome sequencing and assembly.</title>
        <authorList>
            <person name="Kaur N."/>
            <person name="Mayilraj S."/>
        </authorList>
    </citation>
    <scope>NUCLEOTIDE SEQUENCE [LARGE SCALE GENOMIC DNA]</scope>
    <source>
        <strain evidence="1 2">DSM 44262</strain>
    </source>
</reference>
<dbReference type="AlphaFoldDB" id="A0A229RL26"/>
<dbReference type="Proteomes" id="UP000215563">
    <property type="component" value="Unassembled WGS sequence"/>
</dbReference>
<protein>
    <submittedName>
        <fullName evidence="1">Uncharacterized protein</fullName>
    </submittedName>
</protein>
<evidence type="ECO:0000313" key="1">
    <source>
        <dbReference type="EMBL" id="OXM47378.1"/>
    </source>
</evidence>
<organism evidence="1 2">
    <name type="scientific">Amycolatopsis alba DSM 44262</name>
    <dbReference type="NCBI Taxonomy" id="1125972"/>
    <lineage>
        <taxon>Bacteria</taxon>
        <taxon>Bacillati</taxon>
        <taxon>Actinomycetota</taxon>
        <taxon>Actinomycetes</taxon>
        <taxon>Pseudonocardiales</taxon>
        <taxon>Pseudonocardiaceae</taxon>
        <taxon>Amycolatopsis</taxon>
    </lineage>
</organism>
<sequence>MIGTEARGAYDVTELAADFDAVITSTVSLLAASCRTRVPADVLGFAPESDIVSRARLVRTIDDHRCTSRLVRAGAWASFSSPCPSR</sequence>
<proteinExistence type="predicted"/>
<keyword evidence="2" id="KW-1185">Reference proteome</keyword>
<dbReference type="RefSeq" id="WP_020636124.1">
    <property type="nucleotide sequence ID" value="NZ_KB913032.1"/>
</dbReference>
<accession>A0A229RL26</accession>
<dbReference type="EMBL" id="NMQU01000076">
    <property type="protein sequence ID" value="OXM47378.1"/>
    <property type="molecule type" value="Genomic_DNA"/>
</dbReference>
<evidence type="ECO:0000313" key="2">
    <source>
        <dbReference type="Proteomes" id="UP000215563"/>
    </source>
</evidence>
<comment type="caution">
    <text evidence="1">The sequence shown here is derived from an EMBL/GenBank/DDBJ whole genome shotgun (WGS) entry which is preliminary data.</text>
</comment>
<dbReference type="PROSITE" id="PS51257">
    <property type="entry name" value="PROKAR_LIPOPROTEIN"/>
    <property type="match status" value="1"/>
</dbReference>